<dbReference type="InterPro" id="IPR011037">
    <property type="entry name" value="Pyrv_Knase-like_insert_dom_sf"/>
</dbReference>
<accession>A0ABU5IR90</accession>
<keyword evidence="3" id="KW-1185">Reference proteome</keyword>
<reference evidence="2 3" key="1">
    <citation type="submission" date="2023-11" db="EMBL/GenBank/DDBJ databases">
        <title>Draft genome of Azohydromonas lata strain H1 (DSM1123), a polyhydroxyalkanoate producer.</title>
        <authorList>
            <person name="Traversa D."/>
            <person name="D'Addabbo P."/>
            <person name="Pazzani C."/>
            <person name="Manzari C."/>
            <person name="Chiara M."/>
            <person name="Scrascia M."/>
        </authorList>
    </citation>
    <scope>NUCLEOTIDE SEQUENCE [LARGE SCALE GENOMIC DNA]</scope>
    <source>
        <strain evidence="2 3">H1</strain>
    </source>
</reference>
<organism evidence="2 3">
    <name type="scientific">Azohydromonas lata</name>
    <dbReference type="NCBI Taxonomy" id="45677"/>
    <lineage>
        <taxon>Bacteria</taxon>
        <taxon>Pseudomonadati</taxon>
        <taxon>Pseudomonadota</taxon>
        <taxon>Betaproteobacteria</taxon>
        <taxon>Burkholderiales</taxon>
        <taxon>Sphaerotilaceae</taxon>
        <taxon>Azohydromonas</taxon>
    </lineage>
</organism>
<dbReference type="Gene3D" id="2.40.33.20">
    <property type="entry name" value="PK beta-barrel domain-like"/>
    <property type="match status" value="1"/>
</dbReference>
<evidence type="ECO:0000313" key="2">
    <source>
        <dbReference type="EMBL" id="MDZ5461408.1"/>
    </source>
</evidence>
<comment type="caution">
    <text evidence="2">The sequence shown here is derived from an EMBL/GenBank/DDBJ whole genome shotgun (WGS) entry which is preliminary data.</text>
</comment>
<protein>
    <submittedName>
        <fullName evidence="2">MOSC domain-containing protein</fullName>
    </submittedName>
</protein>
<sequence length="173" mass="18010">MLLRELVARVPAPGRLEEIWLRTARGTAAVGVAEAVAMDGRGLQGDRSAAGRGGGRRQVTLIQAEHLPVLAALLGRPALPASLLRRNLVVSGLNLLAARSPLPAVPLRLWLGDEVELEITGPCEPCSRMEEALGPGGYAAMRGHGGVTARVLRGGRLRVGDAVRCVVANAAAP</sequence>
<dbReference type="PANTHER" id="PTHR36930">
    <property type="entry name" value="METAL-SULFUR CLUSTER BIOSYNTHESIS PROTEINS YUAD-RELATED"/>
    <property type="match status" value="1"/>
</dbReference>
<name>A0ABU5IR90_9BURK</name>
<feature type="domain" description="MOSC" evidence="1">
    <location>
        <begin position="30"/>
        <end position="166"/>
    </location>
</feature>
<dbReference type="PANTHER" id="PTHR36930:SF1">
    <property type="entry name" value="MOSC DOMAIN-CONTAINING PROTEIN"/>
    <property type="match status" value="1"/>
</dbReference>
<dbReference type="Proteomes" id="UP001293718">
    <property type="component" value="Unassembled WGS sequence"/>
</dbReference>
<evidence type="ECO:0000259" key="1">
    <source>
        <dbReference type="PROSITE" id="PS51340"/>
    </source>
</evidence>
<proteinExistence type="predicted"/>
<gene>
    <name evidence="2" type="ORF">SM757_33015</name>
</gene>
<evidence type="ECO:0000313" key="3">
    <source>
        <dbReference type="Proteomes" id="UP001293718"/>
    </source>
</evidence>
<dbReference type="Pfam" id="PF03473">
    <property type="entry name" value="MOSC"/>
    <property type="match status" value="1"/>
</dbReference>
<dbReference type="PROSITE" id="PS51340">
    <property type="entry name" value="MOSC"/>
    <property type="match status" value="1"/>
</dbReference>
<dbReference type="EMBL" id="JAXOJX010000112">
    <property type="protein sequence ID" value="MDZ5461408.1"/>
    <property type="molecule type" value="Genomic_DNA"/>
</dbReference>
<dbReference type="RefSeq" id="WP_322468578.1">
    <property type="nucleotide sequence ID" value="NZ_JAXOJX010000112.1"/>
</dbReference>
<dbReference type="InterPro" id="IPR052716">
    <property type="entry name" value="MOSC_domain"/>
</dbReference>
<dbReference type="SUPFAM" id="SSF50800">
    <property type="entry name" value="PK beta-barrel domain-like"/>
    <property type="match status" value="1"/>
</dbReference>
<dbReference type="InterPro" id="IPR005302">
    <property type="entry name" value="MoCF_Sase_C"/>
</dbReference>